<evidence type="ECO:0000256" key="1">
    <source>
        <dbReference type="ARBA" id="ARBA00022475"/>
    </source>
</evidence>
<keyword evidence="4" id="KW-0443">Lipid metabolism</keyword>
<evidence type="ECO:0000256" key="10">
    <source>
        <dbReference type="ARBA" id="ARBA00023317"/>
    </source>
</evidence>
<evidence type="ECO:0000256" key="4">
    <source>
        <dbReference type="ARBA" id="ARBA00023098"/>
    </source>
</evidence>
<dbReference type="Pfam" id="PF02666">
    <property type="entry name" value="PS_Dcarbxylase"/>
    <property type="match status" value="1"/>
</dbReference>
<evidence type="ECO:0000256" key="8">
    <source>
        <dbReference type="ARBA" id="ARBA00023239"/>
    </source>
</evidence>
<dbReference type="Proteomes" id="UP000018951">
    <property type="component" value="Unassembled WGS sequence"/>
</dbReference>
<dbReference type="AlphaFoldDB" id="W2UZV6"/>
<keyword evidence="10" id="KW-0670">Pyruvate</keyword>
<keyword evidence="2" id="KW-0444">Lipid biosynthesis</keyword>
<dbReference type="PANTHER" id="PTHR35809:SF1">
    <property type="entry name" value="ARCHAETIDYLSERINE DECARBOXYLASE PROENZYME-RELATED"/>
    <property type="match status" value="1"/>
</dbReference>
<comment type="caution">
    <text evidence="12">The sequence shown here is derived from an EMBL/GenBank/DDBJ whole genome shotgun (WGS) entry which is preliminary data.</text>
</comment>
<keyword evidence="9" id="KW-1208">Phospholipid metabolism</keyword>
<dbReference type="STRING" id="1401685.P857_172"/>
<proteinExistence type="predicted"/>
<accession>W2UZV6</accession>
<keyword evidence="5 11" id="KW-0472">Membrane</keyword>
<sequence>MKQVLNRIFSNKINSDGYFYIVVSVVLAILFFVFSWTLGMLGIVIAGFMFFFFRDPIRVVPIIDFGLLSPADGLVLSVGKEKVANNEGDVSEMNFIRVFLRVYDVHVNRLPCDGKVLKTEHCTGRFYFADDDDQTIKKNEKQETFLDTKYGEVILVQQVGVVARRIVCYVKEDQELMSGDRLGIMKFGSSFTLYFSDRLMLNVQVGQTVVAGETIIAIDPSKSNINDIQYKKL</sequence>
<dbReference type="EMBL" id="AXCJ01000003">
    <property type="protein sequence ID" value="ETO91519.1"/>
    <property type="molecule type" value="Genomic_DNA"/>
</dbReference>
<dbReference type="GO" id="GO:0004609">
    <property type="term" value="F:phosphatidylserine decarboxylase activity"/>
    <property type="evidence" value="ECO:0007669"/>
    <property type="project" value="InterPro"/>
</dbReference>
<keyword evidence="11" id="KW-1133">Transmembrane helix</keyword>
<keyword evidence="13" id="KW-1185">Reference proteome</keyword>
<evidence type="ECO:0000256" key="2">
    <source>
        <dbReference type="ARBA" id="ARBA00022516"/>
    </source>
</evidence>
<keyword evidence="1" id="KW-1003">Cell membrane</keyword>
<dbReference type="InterPro" id="IPR033175">
    <property type="entry name" value="PSD-A"/>
</dbReference>
<name>W2UZV6_9RICK</name>
<dbReference type="PATRIC" id="fig|1401685.3.peg.429"/>
<evidence type="ECO:0000313" key="13">
    <source>
        <dbReference type="Proteomes" id="UP000018951"/>
    </source>
</evidence>
<keyword evidence="3" id="KW-0210">Decarboxylase</keyword>
<keyword evidence="7" id="KW-0594">Phospholipid biosynthesis</keyword>
<organism evidence="12 13">
    <name type="scientific">Candidatus Xenolissoclinum pacificiensis L6</name>
    <dbReference type="NCBI Taxonomy" id="1401685"/>
    <lineage>
        <taxon>Bacteria</taxon>
        <taxon>Pseudomonadati</taxon>
        <taxon>Pseudomonadota</taxon>
        <taxon>Alphaproteobacteria</taxon>
        <taxon>Rickettsiales</taxon>
        <taxon>Anaplasmataceae</taxon>
        <taxon>Candidatus Xenolissoclinum</taxon>
    </lineage>
</organism>
<keyword evidence="6" id="KW-0865">Zymogen</keyword>
<dbReference type="InterPro" id="IPR003817">
    <property type="entry name" value="PS_Dcarbxylase"/>
</dbReference>
<evidence type="ECO:0000256" key="3">
    <source>
        <dbReference type="ARBA" id="ARBA00022793"/>
    </source>
</evidence>
<evidence type="ECO:0000313" key="12">
    <source>
        <dbReference type="EMBL" id="ETO91519.1"/>
    </source>
</evidence>
<keyword evidence="8" id="KW-0456">Lyase</keyword>
<dbReference type="PANTHER" id="PTHR35809">
    <property type="entry name" value="ARCHAETIDYLSERINE DECARBOXYLASE PROENZYME-RELATED"/>
    <property type="match status" value="1"/>
</dbReference>
<evidence type="ECO:0000256" key="6">
    <source>
        <dbReference type="ARBA" id="ARBA00023145"/>
    </source>
</evidence>
<evidence type="ECO:0000256" key="11">
    <source>
        <dbReference type="SAM" id="Phobius"/>
    </source>
</evidence>
<keyword evidence="11" id="KW-0812">Transmembrane</keyword>
<protein>
    <submittedName>
        <fullName evidence="12">Phosphatidylserine decarboxylase proenzyme</fullName>
    </submittedName>
</protein>
<reference evidence="12 13" key="1">
    <citation type="journal article" date="2013" name="PLoS ONE">
        <title>Bacterial endosymbiosis in a chordate host: long-term co-evolution and conservation of secondary metabolism.</title>
        <authorList>
            <person name="Kwan J.C."/>
            <person name="Schmidt E.W."/>
        </authorList>
    </citation>
    <scope>NUCLEOTIDE SEQUENCE [LARGE SCALE GENOMIC DNA]</scope>
    <source>
        <strain evidence="13">L6</strain>
    </source>
</reference>
<feature type="transmembrane region" description="Helical" evidence="11">
    <location>
        <begin position="20"/>
        <end position="53"/>
    </location>
</feature>
<evidence type="ECO:0000256" key="7">
    <source>
        <dbReference type="ARBA" id="ARBA00023209"/>
    </source>
</evidence>
<dbReference type="GO" id="GO:0008654">
    <property type="term" value="P:phospholipid biosynthetic process"/>
    <property type="evidence" value="ECO:0007669"/>
    <property type="project" value="UniProtKB-KW"/>
</dbReference>
<evidence type="ECO:0000256" key="5">
    <source>
        <dbReference type="ARBA" id="ARBA00023136"/>
    </source>
</evidence>
<evidence type="ECO:0000256" key="9">
    <source>
        <dbReference type="ARBA" id="ARBA00023264"/>
    </source>
</evidence>
<gene>
    <name evidence="12" type="primary">psd</name>
    <name evidence="12" type="ORF">P857_172</name>
</gene>